<evidence type="ECO:0000313" key="5">
    <source>
        <dbReference type="Proteomes" id="UP000191448"/>
    </source>
</evidence>
<dbReference type="CDD" id="cd01449">
    <property type="entry name" value="TST_Repeat_2"/>
    <property type="match status" value="1"/>
</dbReference>
<feature type="domain" description="Rhodanese" evidence="3">
    <location>
        <begin position="275"/>
        <end position="395"/>
    </location>
</feature>
<dbReference type="InterPro" id="IPR045078">
    <property type="entry name" value="TST/MPST-like"/>
</dbReference>
<dbReference type="RefSeq" id="WP_080023198.1">
    <property type="nucleotide sequence ID" value="NZ_LTAY01000048.1"/>
</dbReference>
<name>A0A1V4SVG0_9CLOT</name>
<accession>A0A1V4SVG0</accession>
<dbReference type="AlphaFoldDB" id="A0A1V4SVG0"/>
<proteinExistence type="predicted"/>
<dbReference type="EC" id="2.8.1.1" evidence="4"/>
<comment type="caution">
    <text evidence="4">The sequence shown here is derived from an EMBL/GenBank/DDBJ whole genome shotgun (WGS) entry which is preliminary data.</text>
</comment>
<keyword evidence="2" id="KW-0677">Repeat</keyword>
<dbReference type="Proteomes" id="UP000191448">
    <property type="component" value="Unassembled WGS sequence"/>
</dbReference>
<reference evidence="4 5" key="1">
    <citation type="submission" date="2016-02" db="EMBL/GenBank/DDBJ databases">
        <title>Genome sequence of Clostridium thermobutyricum DSM 4928.</title>
        <authorList>
            <person name="Poehlein A."/>
            <person name="Daniel R."/>
        </authorList>
    </citation>
    <scope>NUCLEOTIDE SEQUENCE [LARGE SCALE GENOMIC DNA]</scope>
    <source>
        <strain evidence="4 5">DSM 4928</strain>
    </source>
</reference>
<dbReference type="InterPro" id="IPR036873">
    <property type="entry name" value="Rhodanese-like_dom_sf"/>
</dbReference>
<dbReference type="Gene3D" id="3.40.250.10">
    <property type="entry name" value="Rhodanese-like domain"/>
    <property type="match status" value="3"/>
</dbReference>
<keyword evidence="1 4" id="KW-0808">Transferase</keyword>
<dbReference type="Pfam" id="PF00581">
    <property type="entry name" value="Rhodanese"/>
    <property type="match status" value="3"/>
</dbReference>
<dbReference type="GO" id="GO:0004792">
    <property type="term" value="F:thiosulfate-cyanide sulfurtransferase activity"/>
    <property type="evidence" value="ECO:0007669"/>
    <property type="project" value="UniProtKB-EC"/>
</dbReference>
<evidence type="ECO:0000256" key="1">
    <source>
        <dbReference type="ARBA" id="ARBA00022679"/>
    </source>
</evidence>
<feature type="domain" description="Rhodanese" evidence="3">
    <location>
        <begin position="139"/>
        <end position="227"/>
    </location>
</feature>
<dbReference type="CDD" id="cd00158">
    <property type="entry name" value="RHOD"/>
    <property type="match status" value="1"/>
</dbReference>
<dbReference type="SUPFAM" id="SSF52821">
    <property type="entry name" value="Rhodanese/Cell cycle control phosphatase"/>
    <property type="match status" value="3"/>
</dbReference>
<evidence type="ECO:0000313" key="4">
    <source>
        <dbReference type="EMBL" id="OPX47442.1"/>
    </source>
</evidence>
<dbReference type="PANTHER" id="PTHR11364:SF27">
    <property type="entry name" value="SULFURTRANSFERASE"/>
    <property type="match status" value="1"/>
</dbReference>
<evidence type="ECO:0000256" key="2">
    <source>
        <dbReference type="ARBA" id="ARBA00022737"/>
    </source>
</evidence>
<dbReference type="EMBL" id="LTAY01000048">
    <property type="protein sequence ID" value="OPX47442.1"/>
    <property type="molecule type" value="Genomic_DNA"/>
</dbReference>
<dbReference type="SMART" id="SM00450">
    <property type="entry name" value="RHOD"/>
    <property type="match status" value="2"/>
</dbReference>
<organism evidence="4 5">
    <name type="scientific">Clostridium thermobutyricum DSM 4928</name>
    <dbReference type="NCBI Taxonomy" id="1121339"/>
    <lineage>
        <taxon>Bacteria</taxon>
        <taxon>Bacillati</taxon>
        <taxon>Bacillota</taxon>
        <taxon>Clostridia</taxon>
        <taxon>Eubacteriales</taxon>
        <taxon>Clostridiaceae</taxon>
        <taxon>Clostridium</taxon>
    </lineage>
</organism>
<dbReference type="InterPro" id="IPR001763">
    <property type="entry name" value="Rhodanese-like_dom"/>
</dbReference>
<feature type="domain" description="Rhodanese" evidence="3">
    <location>
        <begin position="11"/>
        <end position="69"/>
    </location>
</feature>
<protein>
    <submittedName>
        <fullName evidence="4">Thiosulfate sulfurtransferase YnjE</fullName>
        <ecNumber evidence="4">2.8.1.1</ecNumber>
    </submittedName>
</protein>
<sequence>MDRKELRKVLENSKCTIIDLRDSNSFNGWKLNGELLEGHIKGALNISANWIDKESLLIEDENTVILCYSKDEELIKGFEMFKEVKKLDYFDMRELTLDDKDLVEYYKNYNLLVPPEFIIENKDLKIFHVGFGSEESTSRKGHIKNSVYIDTDELEPPPLWRIANKEILEEVSKKYGLHCKDKVVISAWDQMAAFRVALIFEYMGIENVMVLNGGLEYFEKMGYPLSKEKNISIEEYLKTEDYELKEEKNNLDFGVQIPNKKEIIITTEEVKENLEKEEFTLVDNRTFEEFTGEISGYSYHDKAARIPKAKFGYAGFFGANSLDYYRNIDGTMKAKEDIEHLWREIDLSKKLVFMCGSGWRASEVYFYAKVLGYENIGVYSDGWIGWSSDERNPIEKG</sequence>
<dbReference type="PANTHER" id="PTHR11364">
    <property type="entry name" value="THIOSULFATE SULFERTANSFERASE"/>
    <property type="match status" value="1"/>
</dbReference>
<gene>
    <name evidence="4" type="primary">ynjE</name>
    <name evidence="4" type="ORF">CLTHE_20050</name>
</gene>
<dbReference type="PROSITE" id="PS50206">
    <property type="entry name" value="RHODANESE_3"/>
    <property type="match status" value="3"/>
</dbReference>
<dbReference type="OrthoDB" id="9770030at2"/>
<evidence type="ECO:0000259" key="3">
    <source>
        <dbReference type="PROSITE" id="PS50206"/>
    </source>
</evidence>